<dbReference type="Proteomes" id="UP001140096">
    <property type="component" value="Unassembled WGS sequence"/>
</dbReference>
<keyword evidence="2" id="KW-1185">Reference proteome</keyword>
<proteinExistence type="predicted"/>
<protein>
    <submittedName>
        <fullName evidence="1">Uncharacterized protein</fullName>
    </submittedName>
</protein>
<evidence type="ECO:0000313" key="2">
    <source>
        <dbReference type="Proteomes" id="UP001140096"/>
    </source>
</evidence>
<comment type="caution">
    <text evidence="1">The sequence shown here is derived from an EMBL/GenBank/DDBJ whole genome shotgun (WGS) entry which is preliminary data.</text>
</comment>
<gene>
    <name evidence="1" type="ORF">H4S07_001109</name>
</gene>
<sequence>MDLARRIEYLSLSIGNSKIAINAVRGGKARVTRELLGKEEEINELVTLLQECEDQLEIAQVQMEIQQQLRALGGHETLARALDRWLFTVTVLYEPFAEPLRLWDAMILILKASNHDDAQMVEEICMTILHTVLDDAQRTGFMAVASRVSRLGARLYPSAAAFPLPLIAGILVELAQERLDEYVRGYVGDTLVHANVPHWAVFEALNTLYVRNAAGAQKALAEFLVREIAALTMAWMDYGASTDFGSKSPDEDSMPVMAVDEALSQYIINATLNNNVELKNEIQRVQELIRRIF</sequence>
<accession>A0ACC1LQE6</accession>
<evidence type="ECO:0000313" key="1">
    <source>
        <dbReference type="EMBL" id="KAJ2812840.1"/>
    </source>
</evidence>
<name>A0ACC1LQE6_9FUNG</name>
<reference evidence="1" key="1">
    <citation type="submission" date="2022-07" db="EMBL/GenBank/DDBJ databases">
        <title>Phylogenomic reconstructions and comparative analyses of Kickxellomycotina fungi.</title>
        <authorList>
            <person name="Reynolds N.K."/>
            <person name="Stajich J.E."/>
            <person name="Barry K."/>
            <person name="Grigoriev I.V."/>
            <person name="Crous P."/>
            <person name="Smith M.E."/>
        </authorList>
    </citation>
    <scope>NUCLEOTIDE SEQUENCE</scope>
    <source>
        <strain evidence="1">CBS 102833</strain>
    </source>
</reference>
<dbReference type="EMBL" id="JANBUP010000148">
    <property type="protein sequence ID" value="KAJ2812840.1"/>
    <property type="molecule type" value="Genomic_DNA"/>
</dbReference>
<organism evidence="1 2">
    <name type="scientific">Coemansia furcata</name>
    <dbReference type="NCBI Taxonomy" id="417177"/>
    <lineage>
        <taxon>Eukaryota</taxon>
        <taxon>Fungi</taxon>
        <taxon>Fungi incertae sedis</taxon>
        <taxon>Zoopagomycota</taxon>
        <taxon>Kickxellomycotina</taxon>
        <taxon>Kickxellomycetes</taxon>
        <taxon>Kickxellales</taxon>
        <taxon>Kickxellaceae</taxon>
        <taxon>Coemansia</taxon>
    </lineage>
</organism>